<name>A0A1V9ZMI5_ACHHY</name>
<keyword evidence="1" id="KW-0812">Transmembrane</keyword>
<reference evidence="2 3" key="1">
    <citation type="journal article" date="2014" name="Genome Biol. Evol.">
        <title>The secreted proteins of Achlya hypogyna and Thraustotheca clavata identify the ancestral oomycete secretome and reveal gene acquisitions by horizontal gene transfer.</title>
        <authorList>
            <person name="Misner I."/>
            <person name="Blouin N."/>
            <person name="Leonard G."/>
            <person name="Richards T.A."/>
            <person name="Lane C.E."/>
        </authorList>
    </citation>
    <scope>NUCLEOTIDE SEQUENCE [LARGE SCALE GENOMIC DNA]</scope>
    <source>
        <strain evidence="2 3">ATCC 48635</strain>
    </source>
</reference>
<keyword evidence="1" id="KW-0472">Membrane</keyword>
<dbReference type="EMBL" id="JNBR01000073">
    <property type="protein sequence ID" value="OQR99204.1"/>
    <property type="molecule type" value="Genomic_DNA"/>
</dbReference>
<feature type="transmembrane region" description="Helical" evidence="1">
    <location>
        <begin position="20"/>
        <end position="42"/>
    </location>
</feature>
<comment type="caution">
    <text evidence="2">The sequence shown here is derived from an EMBL/GenBank/DDBJ whole genome shotgun (WGS) entry which is preliminary data.</text>
</comment>
<protein>
    <submittedName>
        <fullName evidence="2">Uncharacterized protein</fullName>
    </submittedName>
</protein>
<dbReference type="Proteomes" id="UP000243579">
    <property type="component" value="Unassembled WGS sequence"/>
</dbReference>
<keyword evidence="3" id="KW-1185">Reference proteome</keyword>
<accession>A0A1V9ZMI5</accession>
<evidence type="ECO:0000313" key="3">
    <source>
        <dbReference type="Proteomes" id="UP000243579"/>
    </source>
</evidence>
<dbReference type="AlphaFoldDB" id="A0A1V9ZMI5"/>
<evidence type="ECO:0000313" key="2">
    <source>
        <dbReference type="EMBL" id="OQR99204.1"/>
    </source>
</evidence>
<sequence length="371" mass="39517">MLYGTFGSDSGGALQRPASSAFTVVFTVALLWAAGFIELHTWQPSDLHMLRQVPDTTTLSIFASSEAQKLFQDYGWDSTMSTYFQLKSEAELDRATLTTPVGHELLLAPVYTPVCSQSLDMTATVLYLEDSTFPEAQPSESTIAIAPLAKDEADNCAILTQAYARGFKGVLFHTTSPSSLTPICSALAASLDLTPGYPSVKGAPLLSVSAARSRLSLPAYVGLIDSTALAEARSDASGSTIHLHRTCRNELVPAQCVLGQRAVSSQAAVHLGAYSDVASHRTIVAEILANLNRDNKNSAVNVVVCANEAAAAEWLQDPGNLQRKVVYLGRAATDPSLADVPAVASREVVQAIVQELILARNLPSDHIHDHA</sequence>
<keyword evidence="1" id="KW-1133">Transmembrane helix</keyword>
<proteinExistence type="predicted"/>
<evidence type="ECO:0000256" key="1">
    <source>
        <dbReference type="SAM" id="Phobius"/>
    </source>
</evidence>
<gene>
    <name evidence="2" type="ORF">ACHHYP_07162</name>
</gene>
<organism evidence="2 3">
    <name type="scientific">Achlya hypogyna</name>
    <name type="common">Oomycete</name>
    <name type="synonym">Protoachlya hypogyna</name>
    <dbReference type="NCBI Taxonomy" id="1202772"/>
    <lineage>
        <taxon>Eukaryota</taxon>
        <taxon>Sar</taxon>
        <taxon>Stramenopiles</taxon>
        <taxon>Oomycota</taxon>
        <taxon>Saprolegniomycetes</taxon>
        <taxon>Saprolegniales</taxon>
        <taxon>Achlyaceae</taxon>
        <taxon>Achlya</taxon>
    </lineage>
</organism>